<evidence type="ECO:0000313" key="3">
    <source>
        <dbReference type="EMBL" id="TPW31223.1"/>
    </source>
</evidence>
<evidence type="ECO:0000259" key="1">
    <source>
        <dbReference type="Pfam" id="PF06230"/>
    </source>
</evidence>
<protein>
    <submittedName>
        <fullName evidence="3">LpxI family protein</fullName>
    </submittedName>
</protein>
<keyword evidence="4" id="KW-1185">Reference proteome</keyword>
<sequence length="291" mass="30567">MPGDPGTDGRLAIVAGSGRLPHDVAVAARANGENPFIVVLRNEADRDWSDFDHVTIGTGDFAALQAAFRREQIGRVVLSGGVRRRPELREIRSTFSHLLQVPRVVRILTRGGDDAVLRMVITLIEGGGYRVVAAQQVVPGLLAETGPLTQKRPGASEERDIAAAREAASLLGRLDIGQGAVAVGGRVVALEGVEGTDAMLERVASLRAAGRLSQRSRGVLVKLCKPQQDERADLPSIGLSTIAEVAAAGLAGIAVEAGRSLVLDREALIAEADAKGLFVLGLSMDVRGNDT</sequence>
<dbReference type="AlphaFoldDB" id="A0A506UA11"/>
<dbReference type="InterPro" id="IPR043167">
    <property type="entry name" value="LpxI_C_sf"/>
</dbReference>
<dbReference type="PANTHER" id="PTHR39962:SF1">
    <property type="entry name" value="LPXI FAMILY PROTEIN"/>
    <property type="match status" value="1"/>
</dbReference>
<organism evidence="3 4">
    <name type="scientific">Pararhizobium mangrovi</name>
    <dbReference type="NCBI Taxonomy" id="2590452"/>
    <lineage>
        <taxon>Bacteria</taxon>
        <taxon>Pseudomonadati</taxon>
        <taxon>Pseudomonadota</taxon>
        <taxon>Alphaproteobacteria</taxon>
        <taxon>Hyphomicrobiales</taxon>
        <taxon>Rhizobiaceae</taxon>
        <taxon>Rhizobium/Agrobacterium group</taxon>
        <taxon>Pararhizobium</taxon>
    </lineage>
</organism>
<dbReference type="PANTHER" id="PTHR39962">
    <property type="entry name" value="BLL4848 PROTEIN"/>
    <property type="match status" value="1"/>
</dbReference>
<evidence type="ECO:0000313" key="4">
    <source>
        <dbReference type="Proteomes" id="UP000320314"/>
    </source>
</evidence>
<reference evidence="3 4" key="1">
    <citation type="submission" date="2019-06" db="EMBL/GenBank/DDBJ databases">
        <authorList>
            <person name="Li M."/>
        </authorList>
    </citation>
    <scope>NUCLEOTIDE SEQUENCE [LARGE SCALE GENOMIC DNA]</scope>
    <source>
        <strain evidence="3 4">BGMRC6574</strain>
    </source>
</reference>
<dbReference type="Pfam" id="PF06230">
    <property type="entry name" value="LpxI_C"/>
    <property type="match status" value="1"/>
</dbReference>
<evidence type="ECO:0000259" key="2">
    <source>
        <dbReference type="Pfam" id="PF17930"/>
    </source>
</evidence>
<dbReference type="InterPro" id="IPR053174">
    <property type="entry name" value="LpxI"/>
</dbReference>
<dbReference type="Proteomes" id="UP000320314">
    <property type="component" value="Unassembled WGS sequence"/>
</dbReference>
<dbReference type="OrthoDB" id="9789836at2"/>
<dbReference type="InterPro" id="IPR010415">
    <property type="entry name" value="LpxI_C"/>
</dbReference>
<comment type="caution">
    <text evidence="3">The sequence shown here is derived from an EMBL/GenBank/DDBJ whole genome shotgun (WGS) entry which is preliminary data.</text>
</comment>
<dbReference type="EMBL" id="VHLH01000004">
    <property type="protein sequence ID" value="TPW31223.1"/>
    <property type="molecule type" value="Genomic_DNA"/>
</dbReference>
<feature type="domain" description="LpxI N-terminal" evidence="2">
    <location>
        <begin position="10"/>
        <end position="141"/>
    </location>
</feature>
<name>A0A506UA11_9HYPH</name>
<proteinExistence type="predicted"/>
<dbReference type="RefSeq" id="WP_141165585.1">
    <property type="nucleotide sequence ID" value="NZ_VHLH01000004.1"/>
</dbReference>
<dbReference type="Pfam" id="PF17930">
    <property type="entry name" value="LpxI_N"/>
    <property type="match status" value="1"/>
</dbReference>
<dbReference type="Gene3D" id="3.40.140.80">
    <property type="match status" value="1"/>
</dbReference>
<gene>
    <name evidence="3" type="ORF">FJU11_03220</name>
</gene>
<dbReference type="Gene3D" id="3.40.50.20">
    <property type="match status" value="1"/>
</dbReference>
<accession>A0A506UA11</accession>
<dbReference type="InterPro" id="IPR041255">
    <property type="entry name" value="LpxI_N"/>
</dbReference>
<feature type="domain" description="LpxI C-terminal" evidence="1">
    <location>
        <begin position="145"/>
        <end position="279"/>
    </location>
</feature>